<keyword evidence="6 12" id="KW-0479">Metal-binding</keyword>
<dbReference type="STRING" id="645134.A0A0L0HDB1"/>
<dbReference type="EC" id="1.-.-.-" evidence="12"/>
<dbReference type="GO" id="GO:0098803">
    <property type="term" value="C:respiratory chain complex"/>
    <property type="evidence" value="ECO:0007669"/>
    <property type="project" value="UniProtKB-UniRule"/>
</dbReference>
<keyword evidence="14" id="KW-1185">Reference proteome</keyword>
<evidence type="ECO:0000313" key="13">
    <source>
        <dbReference type="EMBL" id="KNC98996.1"/>
    </source>
</evidence>
<keyword evidence="8" id="KW-1133">Transmembrane helix</keyword>
<dbReference type="AlphaFoldDB" id="A0A0L0HDB1"/>
<evidence type="ECO:0000313" key="14">
    <source>
        <dbReference type="Proteomes" id="UP000053201"/>
    </source>
</evidence>
<keyword evidence="5 12" id="KW-0812">Transmembrane</keyword>
<proteinExistence type="inferred from homology"/>
<accession>A0A0L0HDB1</accession>
<keyword evidence="3" id="KW-0813">Transport</keyword>
<dbReference type="GO" id="GO:0046872">
    <property type="term" value="F:metal ion binding"/>
    <property type="evidence" value="ECO:0007669"/>
    <property type="project" value="UniProtKB-UniRule"/>
</dbReference>
<dbReference type="Gene3D" id="1.20.1260.140">
    <property type="entry name" value="Alternative oxidase"/>
    <property type="match status" value="1"/>
</dbReference>
<gene>
    <name evidence="13" type="ORF">SPPG_05947</name>
</gene>
<evidence type="ECO:0000256" key="7">
    <source>
        <dbReference type="ARBA" id="ARBA00022982"/>
    </source>
</evidence>
<dbReference type="PANTHER" id="PTHR31803">
    <property type="entry name" value="ALTERNATIVE OXIDASE"/>
    <property type="match status" value="1"/>
</dbReference>
<sequence length="317" mass="36763">MNGQQNMLRLLRTPVAKCRFVQCSRTQTRRFTKESPVDFDPVKNLQLSTASLPPSPPLKQKFISQRMSTKELEQVEIGIGNHRRPERLSDWIAFWMASGLIHGPFLWGFRRRYIHPAVTFETISGVPGMVGGMARHLRSLRKMRHDYGWIHHLLDEAENERTHLMIWMRETSPSYLERLSVTFAQAAYFLAYGLCYELLPGIAHRTTAYLGEEAVWRYTLLINDIDHGKCENRKAGDIAREYYNLPEDATLRDVAVAVRMDKASHRDINHHFADRIHAGCENLHENYSPRKHFVGRKVIPVGPHGMSLERTDFVMER</sequence>
<dbReference type="RefSeq" id="XP_016607036.1">
    <property type="nucleotide sequence ID" value="XM_016754155.1"/>
</dbReference>
<keyword evidence="9 12" id="KW-0560">Oxidoreductase</keyword>
<evidence type="ECO:0000256" key="12">
    <source>
        <dbReference type="RuleBase" id="RU003779"/>
    </source>
</evidence>
<dbReference type="GO" id="GO:0016020">
    <property type="term" value="C:membrane"/>
    <property type="evidence" value="ECO:0007669"/>
    <property type="project" value="UniProtKB-SubCell"/>
</dbReference>
<evidence type="ECO:0000256" key="6">
    <source>
        <dbReference type="ARBA" id="ARBA00022723"/>
    </source>
</evidence>
<dbReference type="GeneID" id="27689288"/>
<dbReference type="PANTHER" id="PTHR31803:SF3">
    <property type="entry name" value="ALTERNATIVE OXIDASE"/>
    <property type="match status" value="1"/>
</dbReference>
<dbReference type="InParanoid" id="A0A0L0HDB1"/>
<keyword evidence="4 12" id="KW-0679">Respiratory chain</keyword>
<dbReference type="OrthoDB" id="16906at2759"/>
<evidence type="ECO:0000256" key="8">
    <source>
        <dbReference type="ARBA" id="ARBA00022989"/>
    </source>
</evidence>
<keyword evidence="10 12" id="KW-0408">Iron</keyword>
<dbReference type="InterPro" id="IPR038659">
    <property type="entry name" value="AOX_sf"/>
</dbReference>
<reference evidence="13 14" key="1">
    <citation type="submission" date="2009-08" db="EMBL/GenBank/DDBJ databases">
        <title>The Genome Sequence of Spizellomyces punctatus strain DAOM BR117.</title>
        <authorList>
            <consortium name="The Broad Institute Genome Sequencing Platform"/>
            <person name="Russ C."/>
            <person name="Cuomo C."/>
            <person name="Shea T."/>
            <person name="Young S.K."/>
            <person name="Zeng Q."/>
            <person name="Koehrsen M."/>
            <person name="Haas B."/>
            <person name="Borodovsky M."/>
            <person name="Guigo R."/>
            <person name="Alvarado L."/>
            <person name="Berlin A."/>
            <person name="Bochicchio J."/>
            <person name="Borenstein D."/>
            <person name="Chapman S."/>
            <person name="Chen Z."/>
            <person name="Engels R."/>
            <person name="Freedman E."/>
            <person name="Gellesch M."/>
            <person name="Goldberg J."/>
            <person name="Griggs A."/>
            <person name="Gujja S."/>
            <person name="Heiman D."/>
            <person name="Hepburn T."/>
            <person name="Howarth C."/>
            <person name="Jen D."/>
            <person name="Larson L."/>
            <person name="Lewis B."/>
            <person name="Mehta T."/>
            <person name="Park D."/>
            <person name="Pearson M."/>
            <person name="Roberts A."/>
            <person name="Saif S."/>
            <person name="Shenoy N."/>
            <person name="Sisk P."/>
            <person name="Stolte C."/>
            <person name="Sykes S."/>
            <person name="Thomson T."/>
            <person name="Walk T."/>
            <person name="White J."/>
            <person name="Yandava C."/>
            <person name="Burger G."/>
            <person name="Gray M.W."/>
            <person name="Holland P.W.H."/>
            <person name="King N."/>
            <person name="Lang F.B.F."/>
            <person name="Roger A.J."/>
            <person name="Ruiz-Trillo I."/>
            <person name="Lander E."/>
            <person name="Nusbaum C."/>
        </authorList>
    </citation>
    <scope>NUCLEOTIDE SEQUENCE [LARGE SCALE GENOMIC DNA]</scope>
    <source>
        <strain evidence="13 14">DAOM BR117</strain>
    </source>
</reference>
<dbReference type="OMA" id="RISKDYW"/>
<dbReference type="GO" id="GO:0010230">
    <property type="term" value="P:alternative respiration"/>
    <property type="evidence" value="ECO:0007669"/>
    <property type="project" value="TreeGrafter"/>
</dbReference>
<name>A0A0L0HDB1_SPIPD</name>
<dbReference type="eggNOG" id="ENOG502QSB5">
    <property type="taxonomic scope" value="Eukaryota"/>
</dbReference>
<evidence type="ECO:0000256" key="11">
    <source>
        <dbReference type="ARBA" id="ARBA00023136"/>
    </source>
</evidence>
<evidence type="ECO:0000256" key="3">
    <source>
        <dbReference type="ARBA" id="ARBA00022448"/>
    </source>
</evidence>
<comment type="cofactor">
    <cofactor evidence="12">
        <name>Fe cation</name>
        <dbReference type="ChEBI" id="CHEBI:24875"/>
    </cofactor>
    <text evidence="12">Binds 2 iron ions per subunit.</text>
</comment>
<protein>
    <recommendedName>
        <fullName evidence="12">Alternative oxidase</fullName>
        <ecNumber evidence="12">1.-.-.-</ecNumber>
    </recommendedName>
</protein>
<keyword evidence="7 12" id="KW-0249">Electron transport</keyword>
<comment type="subcellular location">
    <subcellularLocation>
        <location evidence="1">Membrane</location>
    </subcellularLocation>
</comment>
<keyword evidence="11 12" id="KW-0472">Membrane</keyword>
<dbReference type="InterPro" id="IPR002680">
    <property type="entry name" value="AOX"/>
</dbReference>
<dbReference type="VEuPathDB" id="FungiDB:SPPG_05947"/>
<comment type="similarity">
    <text evidence="2 12">Belongs to the alternative oxidase family.</text>
</comment>
<organism evidence="13 14">
    <name type="scientific">Spizellomyces punctatus (strain DAOM BR117)</name>
    <dbReference type="NCBI Taxonomy" id="645134"/>
    <lineage>
        <taxon>Eukaryota</taxon>
        <taxon>Fungi</taxon>
        <taxon>Fungi incertae sedis</taxon>
        <taxon>Chytridiomycota</taxon>
        <taxon>Chytridiomycota incertae sedis</taxon>
        <taxon>Chytridiomycetes</taxon>
        <taxon>Spizellomycetales</taxon>
        <taxon>Spizellomycetaceae</taxon>
        <taxon>Spizellomyces</taxon>
    </lineage>
</organism>
<evidence type="ECO:0000256" key="1">
    <source>
        <dbReference type="ARBA" id="ARBA00004370"/>
    </source>
</evidence>
<dbReference type="GO" id="GO:0009916">
    <property type="term" value="F:alternative oxidase activity"/>
    <property type="evidence" value="ECO:0007669"/>
    <property type="project" value="UniProtKB-UniRule"/>
</dbReference>
<evidence type="ECO:0000256" key="4">
    <source>
        <dbReference type="ARBA" id="ARBA00022660"/>
    </source>
</evidence>
<dbReference type="GO" id="GO:0005739">
    <property type="term" value="C:mitochondrion"/>
    <property type="evidence" value="ECO:0007669"/>
    <property type="project" value="TreeGrafter"/>
</dbReference>
<dbReference type="EMBL" id="KQ257459">
    <property type="protein sequence ID" value="KNC98996.1"/>
    <property type="molecule type" value="Genomic_DNA"/>
</dbReference>
<evidence type="ECO:0000256" key="10">
    <source>
        <dbReference type="ARBA" id="ARBA00023004"/>
    </source>
</evidence>
<evidence type="ECO:0000256" key="2">
    <source>
        <dbReference type="ARBA" id="ARBA00008388"/>
    </source>
</evidence>
<evidence type="ECO:0000256" key="9">
    <source>
        <dbReference type="ARBA" id="ARBA00023002"/>
    </source>
</evidence>
<dbReference type="Proteomes" id="UP000053201">
    <property type="component" value="Unassembled WGS sequence"/>
</dbReference>
<dbReference type="Pfam" id="PF01786">
    <property type="entry name" value="AOX"/>
    <property type="match status" value="1"/>
</dbReference>
<evidence type="ECO:0000256" key="5">
    <source>
        <dbReference type="ARBA" id="ARBA00022692"/>
    </source>
</evidence>